<reference evidence="1" key="1">
    <citation type="submission" date="2021-06" db="EMBL/GenBank/DDBJ databases">
        <authorList>
            <person name="Kallberg Y."/>
            <person name="Tangrot J."/>
            <person name="Rosling A."/>
        </authorList>
    </citation>
    <scope>NUCLEOTIDE SEQUENCE</scope>
    <source>
        <strain evidence="1">AU212A</strain>
    </source>
</reference>
<evidence type="ECO:0000313" key="1">
    <source>
        <dbReference type="EMBL" id="CAG8714759.1"/>
    </source>
</evidence>
<dbReference type="Proteomes" id="UP000789860">
    <property type="component" value="Unassembled WGS sequence"/>
</dbReference>
<sequence>CPVENEKRMLVSLDLRQMNRILSLSKENMYVVVEAGTVAQDLEKELRKWGFTLGWDAEMLEFCTVGGIASLRSNDIKRNMNGDLEYSIINFKMVTPT</sequence>
<protein>
    <submittedName>
        <fullName evidence="1">4974_t:CDS:1</fullName>
    </submittedName>
</protein>
<gene>
    <name evidence="1" type="ORF">SCALOS_LOCUS11016</name>
</gene>
<feature type="non-terminal residue" evidence="1">
    <location>
        <position position="1"/>
    </location>
</feature>
<dbReference type="EMBL" id="CAJVPM010044750">
    <property type="protein sequence ID" value="CAG8714759.1"/>
    <property type="molecule type" value="Genomic_DNA"/>
</dbReference>
<keyword evidence="2" id="KW-1185">Reference proteome</keyword>
<proteinExistence type="predicted"/>
<accession>A0ACA9PN45</accession>
<comment type="caution">
    <text evidence="1">The sequence shown here is derived from an EMBL/GenBank/DDBJ whole genome shotgun (WGS) entry which is preliminary data.</text>
</comment>
<evidence type="ECO:0000313" key="2">
    <source>
        <dbReference type="Proteomes" id="UP000789860"/>
    </source>
</evidence>
<organism evidence="1 2">
    <name type="scientific">Scutellospora calospora</name>
    <dbReference type="NCBI Taxonomy" id="85575"/>
    <lineage>
        <taxon>Eukaryota</taxon>
        <taxon>Fungi</taxon>
        <taxon>Fungi incertae sedis</taxon>
        <taxon>Mucoromycota</taxon>
        <taxon>Glomeromycotina</taxon>
        <taxon>Glomeromycetes</taxon>
        <taxon>Diversisporales</taxon>
        <taxon>Gigasporaceae</taxon>
        <taxon>Scutellospora</taxon>
    </lineage>
</organism>
<feature type="non-terminal residue" evidence="1">
    <location>
        <position position="97"/>
    </location>
</feature>
<name>A0ACA9PN45_9GLOM</name>